<evidence type="ECO:0000256" key="3">
    <source>
        <dbReference type="ARBA" id="ARBA00022729"/>
    </source>
</evidence>
<comment type="similarity">
    <text evidence="1">Belongs to the bacterial solute-binding protein 1 family.</text>
</comment>
<evidence type="ECO:0000256" key="2">
    <source>
        <dbReference type="ARBA" id="ARBA00022448"/>
    </source>
</evidence>
<evidence type="ECO:0000313" key="4">
    <source>
        <dbReference type="EMBL" id="KAA9374100.1"/>
    </source>
</evidence>
<proteinExistence type="inferred from homology"/>
<dbReference type="PANTHER" id="PTHR43649">
    <property type="entry name" value="ARABINOSE-BINDING PROTEIN-RELATED"/>
    <property type="match status" value="1"/>
</dbReference>
<dbReference type="AlphaFoldDB" id="A0A5J5JSD4"/>
<protein>
    <submittedName>
        <fullName evidence="4">ABC transporter substrate-binding protein</fullName>
    </submittedName>
</protein>
<dbReference type="Proteomes" id="UP000327011">
    <property type="component" value="Unassembled WGS sequence"/>
</dbReference>
<evidence type="ECO:0000256" key="1">
    <source>
        <dbReference type="ARBA" id="ARBA00008520"/>
    </source>
</evidence>
<organism evidence="4 5">
    <name type="scientific">Microbispora cellulosiformans</name>
    <dbReference type="NCBI Taxonomy" id="2614688"/>
    <lineage>
        <taxon>Bacteria</taxon>
        <taxon>Bacillati</taxon>
        <taxon>Actinomycetota</taxon>
        <taxon>Actinomycetes</taxon>
        <taxon>Streptosporangiales</taxon>
        <taxon>Streptosporangiaceae</taxon>
        <taxon>Microbispora</taxon>
    </lineage>
</organism>
<reference evidence="4 5" key="1">
    <citation type="submission" date="2019-09" db="EMBL/GenBank/DDBJ databases">
        <title>Screening of Novel Bioactive Compounds from Soil-Associated.</title>
        <authorList>
            <person name="Gong X."/>
        </authorList>
    </citation>
    <scope>NUCLEOTIDE SEQUENCE [LARGE SCALE GENOMIC DNA]</scope>
    <source>
        <strain evidence="4 5">Gxj-6</strain>
    </source>
</reference>
<gene>
    <name evidence="4" type="ORF">F5972_33310</name>
</gene>
<dbReference type="SUPFAM" id="SSF53850">
    <property type="entry name" value="Periplasmic binding protein-like II"/>
    <property type="match status" value="1"/>
</dbReference>
<name>A0A5J5JSD4_9ACTN</name>
<dbReference type="CDD" id="cd14750">
    <property type="entry name" value="PBP2_TMBP"/>
    <property type="match status" value="1"/>
</dbReference>
<keyword evidence="2" id="KW-0813">Transport</keyword>
<keyword evidence="3" id="KW-0732">Signal</keyword>
<sequence>MHLPNTYVTGFSRGGHIVRRAVAVLAAFLVAGCAGLTDTGAGPTTGTGGTGPITLAIGRDTTAYLRPLLDRWNQGHPDERVTLLELPEASDEQRAQMVANLQARNDVYDVLALDVMWTAEFADAGWIVPLDRSLFPLDKLLGGVADTAIYRDRLWAAPYTSNAGLLYYRSDILKKEHLKPPRTWAELRDQARRLGAKYHIGGYAGQFLPYEGLTVNFAEAVQSAGGSILSPDARTVTMDLGSARAALGFLVGGVTEGWIPREALTYKEEESRLAFQEGRLLFARNWPHAYGPATHSRLAGKFAVTRLPGLNGPGSSSLGGYNLAVSAFSKRQKSALDFIRYFTGRDNERLVLTEGSFPPVWADLYDDPELIRRFPYLPVLKEAILSARPRPVTAGYNQVSLVISSAVSGALALAKPVDETVADLKQGLGEVIQPGG</sequence>
<keyword evidence="5" id="KW-1185">Reference proteome</keyword>
<comment type="caution">
    <text evidence="4">The sequence shown here is derived from an EMBL/GenBank/DDBJ whole genome shotgun (WGS) entry which is preliminary data.</text>
</comment>
<dbReference type="PANTHER" id="PTHR43649:SF34">
    <property type="entry name" value="ABC TRANSPORTER PERIPLASMIC-BINDING PROTEIN YCJN-RELATED"/>
    <property type="match status" value="1"/>
</dbReference>
<evidence type="ECO:0000313" key="5">
    <source>
        <dbReference type="Proteomes" id="UP000327011"/>
    </source>
</evidence>
<dbReference type="InterPro" id="IPR050490">
    <property type="entry name" value="Bact_solute-bd_prot1"/>
</dbReference>
<dbReference type="EMBL" id="VYTZ01000018">
    <property type="protein sequence ID" value="KAA9374100.1"/>
    <property type="molecule type" value="Genomic_DNA"/>
</dbReference>
<accession>A0A5J5JSD4</accession>
<dbReference type="Pfam" id="PF01547">
    <property type="entry name" value="SBP_bac_1"/>
    <property type="match status" value="1"/>
</dbReference>
<dbReference type="InterPro" id="IPR006059">
    <property type="entry name" value="SBP"/>
</dbReference>
<dbReference type="Gene3D" id="3.40.190.10">
    <property type="entry name" value="Periplasmic binding protein-like II"/>
    <property type="match status" value="2"/>
</dbReference>